<feature type="domain" description="Right handed beta helix" evidence="3">
    <location>
        <begin position="85"/>
        <end position="258"/>
    </location>
</feature>
<dbReference type="PANTHER" id="PTHR22990:SF15">
    <property type="entry name" value="F-BOX ONLY PROTEIN 10"/>
    <property type="match status" value="1"/>
</dbReference>
<dbReference type="EMBL" id="CP067420">
    <property type="protein sequence ID" value="QQP91503.1"/>
    <property type="molecule type" value="Genomic_DNA"/>
</dbReference>
<dbReference type="SUPFAM" id="SSF51126">
    <property type="entry name" value="Pectin lyase-like"/>
    <property type="match status" value="1"/>
</dbReference>
<evidence type="ECO:0000256" key="1">
    <source>
        <dbReference type="ARBA" id="ARBA00022737"/>
    </source>
</evidence>
<dbReference type="SMART" id="SM00710">
    <property type="entry name" value="PbH1"/>
    <property type="match status" value="8"/>
</dbReference>
<keyword evidence="5" id="KW-1185">Reference proteome</keyword>
<name>A0ABX7BE16_9PROT</name>
<protein>
    <submittedName>
        <fullName evidence="4">Right-handed parallel beta-helix repeat-containing protein</fullName>
    </submittedName>
</protein>
<sequence length="464" mass="47511">MGDRQIWVSNSGSNSNSGSSSAPLKTIQAAIDRASGGTDIMVKAGTYVENVRVRKDDISLISADGKHEATIKAASQKGAAISGFGVEGITIKGFEIDGPSGSNAVHFGMSGRGFNDPIRDLTIQDNKIHSSGLDGVKVSQAYNVKVLNNDISGSGEEGIDFVAVNNSRIAGNDVSGSDGPSGLGVKGGSSNVTIEDNTVWDSKGAGISVGGWTTAKWMWPNARSYEAKNLTVVGNEVSDVGKAAILVSGARDSHIGDNYLDPDNGQKAAIWVDRSKASHPSPIYSKDISIEGNSFESSKLVQVNTGNGTGLEVSGNTAAASGQKGVWASAKSAAGAADTAHAAHAAEAPNDAAPDVIAIAREDLPESFHIQDGGDLPDIQIVVGDESVIYSPIRDGSLDGTDLPDGAAPTDGYLFFGLPAEKAGDAATDDAAVILTGWHAVEDAPHAELAAAVQGSSATADWLL</sequence>
<organism evidence="4 5">
    <name type="scientific">Skermanella cutis</name>
    <dbReference type="NCBI Taxonomy" id="2775420"/>
    <lineage>
        <taxon>Bacteria</taxon>
        <taxon>Pseudomonadati</taxon>
        <taxon>Pseudomonadota</taxon>
        <taxon>Alphaproteobacteria</taxon>
        <taxon>Rhodospirillales</taxon>
        <taxon>Azospirillaceae</taxon>
        <taxon>Skermanella</taxon>
    </lineage>
</organism>
<dbReference type="InterPro" id="IPR051550">
    <property type="entry name" value="SCF-Subunits/Alg-Epimerases"/>
</dbReference>
<keyword evidence="1" id="KW-0677">Repeat</keyword>
<feature type="region of interest" description="Disordered" evidence="2">
    <location>
        <begin position="1"/>
        <end position="22"/>
    </location>
</feature>
<dbReference type="InterPro" id="IPR006626">
    <property type="entry name" value="PbH1"/>
</dbReference>
<evidence type="ECO:0000313" key="5">
    <source>
        <dbReference type="Proteomes" id="UP000595197"/>
    </source>
</evidence>
<dbReference type="Gene3D" id="2.160.20.10">
    <property type="entry name" value="Single-stranded right-handed beta-helix, Pectin lyase-like"/>
    <property type="match status" value="1"/>
</dbReference>
<gene>
    <name evidence="4" type="ORF">IGS68_09975</name>
</gene>
<evidence type="ECO:0000256" key="2">
    <source>
        <dbReference type="SAM" id="MobiDB-lite"/>
    </source>
</evidence>
<dbReference type="InterPro" id="IPR012334">
    <property type="entry name" value="Pectin_lyas_fold"/>
</dbReference>
<dbReference type="InterPro" id="IPR011050">
    <property type="entry name" value="Pectin_lyase_fold/virulence"/>
</dbReference>
<dbReference type="PANTHER" id="PTHR22990">
    <property type="entry name" value="F-BOX ONLY PROTEIN"/>
    <property type="match status" value="1"/>
</dbReference>
<accession>A0ABX7BE16</accession>
<dbReference type="InterPro" id="IPR039448">
    <property type="entry name" value="Beta_helix"/>
</dbReference>
<proteinExistence type="predicted"/>
<dbReference type="Pfam" id="PF13229">
    <property type="entry name" value="Beta_helix"/>
    <property type="match status" value="1"/>
</dbReference>
<evidence type="ECO:0000313" key="4">
    <source>
        <dbReference type="EMBL" id="QQP91503.1"/>
    </source>
</evidence>
<dbReference type="RefSeq" id="WP_201079489.1">
    <property type="nucleotide sequence ID" value="NZ_CP067420.1"/>
</dbReference>
<dbReference type="Proteomes" id="UP000595197">
    <property type="component" value="Chromosome"/>
</dbReference>
<feature type="compositionally biased region" description="Low complexity" evidence="2">
    <location>
        <begin position="9"/>
        <end position="21"/>
    </location>
</feature>
<evidence type="ECO:0000259" key="3">
    <source>
        <dbReference type="Pfam" id="PF13229"/>
    </source>
</evidence>
<reference evidence="4" key="1">
    <citation type="submission" date="2021-02" db="EMBL/GenBank/DDBJ databases">
        <title>Skermanella TT6 skin isolate.</title>
        <authorList>
            <person name="Lee K."/>
            <person name="Ganzorig M."/>
        </authorList>
    </citation>
    <scope>NUCLEOTIDE SEQUENCE</scope>
    <source>
        <strain evidence="4">TT6</strain>
    </source>
</reference>